<feature type="domain" description="DUF6534" evidence="2">
    <location>
        <begin position="218"/>
        <end position="304"/>
    </location>
</feature>
<dbReference type="PANTHER" id="PTHR40465:SF1">
    <property type="entry name" value="DUF6534 DOMAIN-CONTAINING PROTEIN"/>
    <property type="match status" value="1"/>
</dbReference>
<dbReference type="EMBL" id="JANVFU010000006">
    <property type="protein sequence ID" value="KAJ3744981.1"/>
    <property type="molecule type" value="Genomic_DNA"/>
</dbReference>
<dbReference type="AlphaFoldDB" id="A0A9W8P1G3"/>
<evidence type="ECO:0000313" key="4">
    <source>
        <dbReference type="Proteomes" id="UP001142393"/>
    </source>
</evidence>
<evidence type="ECO:0000313" key="3">
    <source>
        <dbReference type="EMBL" id="KAJ3744981.1"/>
    </source>
</evidence>
<keyword evidence="4" id="KW-1185">Reference proteome</keyword>
<evidence type="ECO:0000256" key="1">
    <source>
        <dbReference type="SAM" id="Phobius"/>
    </source>
</evidence>
<name>A0A9W8P1G3_9AGAR</name>
<feature type="transmembrane region" description="Helical" evidence="1">
    <location>
        <begin position="12"/>
        <end position="36"/>
    </location>
</feature>
<dbReference type="InterPro" id="IPR045339">
    <property type="entry name" value="DUF6534"/>
</dbReference>
<evidence type="ECO:0000259" key="2">
    <source>
        <dbReference type="Pfam" id="PF20152"/>
    </source>
</evidence>
<sequence length="373" mass="41581">MAVEITIDNSLGALFIGLIIASVLNGVTYSQAWFYFSAQSREHSDPQWLKLTVVTVVSIDLLHQLFTSQWLYYYCVTNFSNEAALNTIPWSYYVSRTFPGQLTHTYGPNSSLPGDGRPDERSAKSNQGVNTIIVQTFYIWRVWKLSKSLILPGVLWSVCLAQFGLLLCELLAFDNAVFESSEYERIPDYVYRVSGLTSAAEFSTVMGPYAIATNGTGTAADILIAAAMVYLLQQARSSIKRTNNVLRSVTIFTVTTGILTSVCAIFVLAMAAAYPGTNIEVTFYFILARLYSNSFLATLNVRDHMRDRSHSGGVITTSDFQVHPRTNHSAVLTTASHELDNFPRQKTQMDDRSGDLETVISVKVDRITDRDYK</sequence>
<dbReference type="Proteomes" id="UP001142393">
    <property type="component" value="Unassembled WGS sequence"/>
</dbReference>
<protein>
    <recommendedName>
        <fullName evidence="2">DUF6534 domain-containing protein</fullName>
    </recommendedName>
</protein>
<keyword evidence="1" id="KW-0472">Membrane</keyword>
<reference evidence="3 4" key="1">
    <citation type="journal article" date="2023" name="Proc. Natl. Acad. Sci. U.S.A.">
        <title>A global phylogenomic analysis of the shiitake genus Lentinula.</title>
        <authorList>
            <person name="Sierra-Patev S."/>
            <person name="Min B."/>
            <person name="Naranjo-Ortiz M."/>
            <person name="Looney B."/>
            <person name="Konkel Z."/>
            <person name="Slot J.C."/>
            <person name="Sakamoto Y."/>
            <person name="Steenwyk J.L."/>
            <person name="Rokas A."/>
            <person name="Carro J."/>
            <person name="Camarero S."/>
            <person name="Ferreira P."/>
            <person name="Molpeceres G."/>
            <person name="Ruiz-Duenas F.J."/>
            <person name="Serrano A."/>
            <person name="Henrissat B."/>
            <person name="Drula E."/>
            <person name="Hughes K.W."/>
            <person name="Mata J.L."/>
            <person name="Ishikawa N.K."/>
            <person name="Vargas-Isla R."/>
            <person name="Ushijima S."/>
            <person name="Smith C.A."/>
            <person name="Donoghue J."/>
            <person name="Ahrendt S."/>
            <person name="Andreopoulos W."/>
            <person name="He G."/>
            <person name="LaButti K."/>
            <person name="Lipzen A."/>
            <person name="Ng V."/>
            <person name="Riley R."/>
            <person name="Sandor L."/>
            <person name="Barry K."/>
            <person name="Martinez A.T."/>
            <person name="Xiao Y."/>
            <person name="Gibbons J.G."/>
            <person name="Terashima K."/>
            <person name="Grigoriev I.V."/>
            <person name="Hibbett D."/>
        </authorList>
    </citation>
    <scope>NUCLEOTIDE SEQUENCE [LARGE SCALE GENOMIC DNA]</scope>
    <source>
        <strain evidence="3 4">TFB7810</strain>
    </source>
</reference>
<organism evidence="3 4">
    <name type="scientific">Lentinula detonsa</name>
    <dbReference type="NCBI Taxonomy" id="2804962"/>
    <lineage>
        <taxon>Eukaryota</taxon>
        <taxon>Fungi</taxon>
        <taxon>Dikarya</taxon>
        <taxon>Basidiomycota</taxon>
        <taxon>Agaricomycotina</taxon>
        <taxon>Agaricomycetes</taxon>
        <taxon>Agaricomycetidae</taxon>
        <taxon>Agaricales</taxon>
        <taxon>Marasmiineae</taxon>
        <taxon>Omphalotaceae</taxon>
        <taxon>Lentinula</taxon>
    </lineage>
</organism>
<accession>A0A9W8P1G3</accession>
<keyword evidence="1" id="KW-0812">Transmembrane</keyword>
<proteinExistence type="predicted"/>
<dbReference type="Pfam" id="PF20152">
    <property type="entry name" value="DUF6534"/>
    <property type="match status" value="1"/>
</dbReference>
<gene>
    <name evidence="3" type="ORF">DFH05DRAFT_1524601</name>
</gene>
<feature type="transmembrane region" description="Helical" evidence="1">
    <location>
        <begin position="209"/>
        <end position="232"/>
    </location>
</feature>
<feature type="transmembrane region" description="Helical" evidence="1">
    <location>
        <begin position="149"/>
        <end position="173"/>
    </location>
</feature>
<comment type="caution">
    <text evidence="3">The sequence shown here is derived from an EMBL/GenBank/DDBJ whole genome shotgun (WGS) entry which is preliminary data.</text>
</comment>
<keyword evidence="1" id="KW-1133">Transmembrane helix</keyword>
<dbReference type="PANTHER" id="PTHR40465">
    <property type="entry name" value="CHROMOSOME 1, WHOLE GENOME SHOTGUN SEQUENCE"/>
    <property type="match status" value="1"/>
</dbReference>
<feature type="transmembrane region" description="Helical" evidence="1">
    <location>
        <begin position="244"/>
        <end position="269"/>
    </location>
</feature>
<feature type="transmembrane region" description="Helical" evidence="1">
    <location>
        <begin position="281"/>
        <end position="301"/>
    </location>
</feature>